<evidence type="ECO:0000256" key="1">
    <source>
        <dbReference type="ARBA" id="ARBA00004123"/>
    </source>
</evidence>
<dbReference type="AlphaFoldDB" id="B8BMS8"/>
<dbReference type="EMBL" id="CM000137">
    <property type="protein sequence ID" value="EEC69597.1"/>
    <property type="molecule type" value="Genomic_DNA"/>
</dbReference>
<dbReference type="Pfam" id="PF02362">
    <property type="entry name" value="B3"/>
    <property type="match status" value="5"/>
</dbReference>
<organism evidence="8 9">
    <name type="scientific">Oryza sativa subsp. indica</name>
    <name type="common">Rice</name>
    <dbReference type="NCBI Taxonomy" id="39946"/>
    <lineage>
        <taxon>Eukaryota</taxon>
        <taxon>Viridiplantae</taxon>
        <taxon>Streptophyta</taxon>
        <taxon>Embryophyta</taxon>
        <taxon>Tracheophyta</taxon>
        <taxon>Spermatophyta</taxon>
        <taxon>Magnoliopsida</taxon>
        <taxon>Liliopsida</taxon>
        <taxon>Poales</taxon>
        <taxon>Poaceae</taxon>
        <taxon>BOP clade</taxon>
        <taxon>Oryzoideae</taxon>
        <taxon>Oryzeae</taxon>
        <taxon>Oryzinae</taxon>
        <taxon>Oryza</taxon>
        <taxon>Oryza sativa</taxon>
    </lineage>
</organism>
<name>B8BMS8_ORYSI</name>
<evidence type="ECO:0000256" key="6">
    <source>
        <dbReference type="SAM" id="MobiDB-lite"/>
    </source>
</evidence>
<feature type="domain" description="TF-B3" evidence="7">
    <location>
        <begin position="2"/>
        <end position="95"/>
    </location>
</feature>
<dbReference type="InterPro" id="IPR044837">
    <property type="entry name" value="REM16-like"/>
</dbReference>
<keyword evidence="5" id="KW-0539">Nucleus</keyword>
<dbReference type="GO" id="GO:0005634">
    <property type="term" value="C:nucleus"/>
    <property type="evidence" value="ECO:0007669"/>
    <property type="project" value="UniProtKB-SubCell"/>
</dbReference>
<dbReference type="GO" id="GO:0003677">
    <property type="term" value="F:DNA binding"/>
    <property type="evidence" value="ECO:0007669"/>
    <property type="project" value="UniProtKB-KW"/>
</dbReference>
<sequence length="743" mass="84743">MGDQKRSFINVMIGDFVAVPTKFANFIRGQISEVVKLEVPNGKTYDVHVAKEHNELVLRSGWGAFARDYELKQCDILVFTYSGSSRFKVRIFNPSGCEKELSCVMMNNTPCGHEGSMSYHDNHLQSPSESSSFFNISLPPHSPFQELSGTILKMFAKNVQGLISGVAKLEVPDGKTYDVEISKEHNELVFRSGWEVFAIAYELEQGDILAFGYSGNSHFKVQIFNPSNCEKELSCVVMNRSISDDNHRQSPRRERMNKPSTTCMDCITNHYWLHMDDRERYFFKVMMSVSDIKDELAIPKKFAANVRGKIPEQVRLEVSDGKMYNVQVTEEQDELVLRSGWENFSSTYQLKHGDLLVFIHSGHSHFKVLIFDPSCTEKEFSCVVTDNTSHVHERSISHDNHLQSPRSEILGKNYSLCSSRKRSRMNPADYPSQRPDVPSSEDIKDPMSSGGLQKSKKSCYVLPMLYNMTSAQEAEVLALEKKIQPQIPLYITAMDKTSVASGSLVFCKNYAVRYLLDQNRTIKLCQSGGSQTWDISLDMDTDDLYALSTGWLDFFRGNLLQEGDICVFEASKSKRGVALTFHPFKESHCPKSSEYTLSTKSPTRRVPKRDYFATNLTNLTDQQERKVKNKIKSIQSDIPIFLSVMRSSNCTRQSSLCFSVKYASKYLPHKDQNMRLRLPETKYKCKAALHIDTSTNLHKLLKGWGKFVNDNKLEIHDICLFQLMKNKKKLTMTIHIIRKGECS</sequence>
<feature type="domain" description="TF-B3" evidence="7">
    <location>
        <begin position="134"/>
        <end position="227"/>
    </location>
</feature>
<dbReference type="STRING" id="39946.B8BMS8"/>
<dbReference type="SMART" id="SM01019">
    <property type="entry name" value="B3"/>
    <property type="match status" value="5"/>
</dbReference>
<evidence type="ECO:0000259" key="7">
    <source>
        <dbReference type="PROSITE" id="PS50863"/>
    </source>
</evidence>
<dbReference type="Gene3D" id="2.40.330.10">
    <property type="entry name" value="DNA-binding pseudobarrel domain"/>
    <property type="match status" value="5"/>
</dbReference>
<protein>
    <recommendedName>
        <fullName evidence="7">TF-B3 domain-containing protein</fullName>
    </recommendedName>
</protein>
<evidence type="ECO:0000313" key="9">
    <source>
        <dbReference type="Proteomes" id="UP000007015"/>
    </source>
</evidence>
<evidence type="ECO:0000256" key="2">
    <source>
        <dbReference type="ARBA" id="ARBA00023015"/>
    </source>
</evidence>
<keyword evidence="4" id="KW-0804">Transcription</keyword>
<comment type="subcellular location">
    <subcellularLocation>
        <location evidence="1">Nucleus</location>
    </subcellularLocation>
</comment>
<reference evidence="8 9" key="1">
    <citation type="journal article" date="2005" name="PLoS Biol.">
        <title>The genomes of Oryza sativa: a history of duplications.</title>
        <authorList>
            <person name="Yu J."/>
            <person name="Wang J."/>
            <person name="Lin W."/>
            <person name="Li S."/>
            <person name="Li H."/>
            <person name="Zhou J."/>
            <person name="Ni P."/>
            <person name="Dong W."/>
            <person name="Hu S."/>
            <person name="Zeng C."/>
            <person name="Zhang J."/>
            <person name="Zhang Y."/>
            <person name="Li R."/>
            <person name="Xu Z."/>
            <person name="Li S."/>
            <person name="Li X."/>
            <person name="Zheng H."/>
            <person name="Cong L."/>
            <person name="Lin L."/>
            <person name="Yin J."/>
            <person name="Geng J."/>
            <person name="Li G."/>
            <person name="Shi J."/>
            <person name="Liu J."/>
            <person name="Lv H."/>
            <person name="Li J."/>
            <person name="Wang J."/>
            <person name="Deng Y."/>
            <person name="Ran L."/>
            <person name="Shi X."/>
            <person name="Wang X."/>
            <person name="Wu Q."/>
            <person name="Li C."/>
            <person name="Ren X."/>
            <person name="Wang J."/>
            <person name="Wang X."/>
            <person name="Li D."/>
            <person name="Liu D."/>
            <person name="Zhang X."/>
            <person name="Ji Z."/>
            <person name="Zhao W."/>
            <person name="Sun Y."/>
            <person name="Zhang Z."/>
            <person name="Bao J."/>
            <person name="Han Y."/>
            <person name="Dong L."/>
            <person name="Ji J."/>
            <person name="Chen P."/>
            <person name="Wu S."/>
            <person name="Liu J."/>
            <person name="Xiao Y."/>
            <person name="Bu D."/>
            <person name="Tan J."/>
            <person name="Yang L."/>
            <person name="Ye C."/>
            <person name="Zhang J."/>
            <person name="Xu J."/>
            <person name="Zhou Y."/>
            <person name="Yu Y."/>
            <person name="Zhang B."/>
            <person name="Zhuang S."/>
            <person name="Wei H."/>
            <person name="Liu B."/>
            <person name="Lei M."/>
            <person name="Yu H."/>
            <person name="Li Y."/>
            <person name="Xu H."/>
            <person name="Wei S."/>
            <person name="He X."/>
            <person name="Fang L."/>
            <person name="Zhang Z."/>
            <person name="Zhang Y."/>
            <person name="Huang X."/>
            <person name="Su Z."/>
            <person name="Tong W."/>
            <person name="Li J."/>
            <person name="Tong Z."/>
            <person name="Li S."/>
            <person name="Ye J."/>
            <person name="Wang L."/>
            <person name="Fang L."/>
            <person name="Lei T."/>
            <person name="Chen C."/>
            <person name="Chen H."/>
            <person name="Xu Z."/>
            <person name="Li H."/>
            <person name="Huang H."/>
            <person name="Zhang F."/>
            <person name="Xu H."/>
            <person name="Li N."/>
            <person name="Zhao C."/>
            <person name="Li S."/>
            <person name="Dong L."/>
            <person name="Huang Y."/>
            <person name="Li L."/>
            <person name="Xi Y."/>
            <person name="Qi Q."/>
            <person name="Li W."/>
            <person name="Zhang B."/>
            <person name="Hu W."/>
            <person name="Zhang Y."/>
            <person name="Tian X."/>
            <person name="Jiao Y."/>
            <person name="Liang X."/>
            <person name="Jin J."/>
            <person name="Gao L."/>
            <person name="Zheng W."/>
            <person name="Hao B."/>
            <person name="Liu S."/>
            <person name="Wang W."/>
            <person name="Yuan L."/>
            <person name="Cao M."/>
            <person name="McDermott J."/>
            <person name="Samudrala R."/>
            <person name="Wang J."/>
            <person name="Wong G.K."/>
            <person name="Yang H."/>
        </authorList>
    </citation>
    <scope>NUCLEOTIDE SEQUENCE [LARGE SCALE GENOMIC DNA]</scope>
    <source>
        <strain evidence="9">cv. 93-11</strain>
    </source>
</reference>
<evidence type="ECO:0000256" key="3">
    <source>
        <dbReference type="ARBA" id="ARBA00023125"/>
    </source>
</evidence>
<dbReference type="PANTHER" id="PTHR31391">
    <property type="entry name" value="B3 DOMAIN-CONTAINING PROTEIN OS11G0197600-RELATED"/>
    <property type="match status" value="1"/>
</dbReference>
<dbReference type="HOGENOM" id="CLU_015069_8_2_1"/>
<evidence type="ECO:0000256" key="5">
    <source>
        <dbReference type="ARBA" id="ARBA00023242"/>
    </source>
</evidence>
<accession>B8BMS8</accession>
<dbReference type="PANTHER" id="PTHR31391:SF140">
    <property type="entry name" value="B3 DOMAIN-CONTAINING PROTEIN OS12G0591400"/>
    <property type="match status" value="1"/>
</dbReference>
<dbReference type="PROSITE" id="PS50863">
    <property type="entry name" value="B3"/>
    <property type="match status" value="5"/>
</dbReference>
<dbReference type="InterPro" id="IPR003340">
    <property type="entry name" value="B3_DNA-bd"/>
</dbReference>
<dbReference type="Proteomes" id="UP000007015">
    <property type="component" value="Chromosome 12"/>
</dbReference>
<evidence type="ECO:0000313" key="8">
    <source>
        <dbReference type="EMBL" id="EEC69597.1"/>
    </source>
</evidence>
<dbReference type="SUPFAM" id="SSF101936">
    <property type="entry name" value="DNA-binding pseudobarrel domain"/>
    <property type="match status" value="5"/>
</dbReference>
<proteinExistence type="predicted"/>
<evidence type="ECO:0000256" key="4">
    <source>
        <dbReference type="ARBA" id="ARBA00023163"/>
    </source>
</evidence>
<feature type="domain" description="TF-B3" evidence="7">
    <location>
        <begin position="281"/>
        <end position="374"/>
    </location>
</feature>
<feature type="domain" description="TF-B3" evidence="7">
    <location>
        <begin position="489"/>
        <end position="587"/>
    </location>
</feature>
<feature type="domain" description="TF-B3" evidence="7">
    <location>
        <begin position="641"/>
        <end position="740"/>
    </location>
</feature>
<feature type="region of interest" description="Disordered" evidence="6">
    <location>
        <begin position="419"/>
        <end position="452"/>
    </location>
</feature>
<keyword evidence="2" id="KW-0805">Transcription regulation</keyword>
<dbReference type="InterPro" id="IPR015300">
    <property type="entry name" value="DNA-bd_pseudobarrel_sf"/>
</dbReference>
<keyword evidence="9" id="KW-1185">Reference proteome</keyword>
<dbReference type="OMA" id="EGRNEHM"/>
<keyword evidence="3" id="KW-0238">DNA-binding</keyword>
<gene>
    <name evidence="8" type="ORF">OsI_38944</name>
</gene>
<dbReference type="Gramene" id="BGIOSGA037705-TA">
    <property type="protein sequence ID" value="BGIOSGA037705-PA"/>
    <property type="gene ID" value="BGIOSGA037705"/>
</dbReference>
<dbReference type="CDD" id="cd10017">
    <property type="entry name" value="B3_DNA"/>
    <property type="match status" value="5"/>
</dbReference>